<organism evidence="2 3">
    <name type="scientific">Natrialba magadii (strain ATCC 43099 / DSM 3394 / CCM 3739 / CIP 104546 / IAM 13178 / JCM 8861 / NBRC 102185 / NCIMB 2190 / MS3)</name>
    <name type="common">Natronobacterium magadii</name>
    <dbReference type="NCBI Taxonomy" id="547559"/>
    <lineage>
        <taxon>Archaea</taxon>
        <taxon>Methanobacteriati</taxon>
        <taxon>Methanobacteriota</taxon>
        <taxon>Stenosarchaea group</taxon>
        <taxon>Halobacteria</taxon>
        <taxon>Halobacteriales</taxon>
        <taxon>Natrialbaceae</taxon>
        <taxon>Natrialba</taxon>
    </lineage>
</organism>
<dbReference type="PATRIC" id="fig|547559.17.peg.4110"/>
<feature type="transmembrane region" description="Helical" evidence="1">
    <location>
        <begin position="63"/>
        <end position="85"/>
    </location>
</feature>
<name>L9UFG4_NATMM</name>
<keyword evidence="1" id="KW-0472">Membrane</keyword>
<feature type="non-terminal residue" evidence="2">
    <location>
        <position position="1"/>
    </location>
</feature>
<dbReference type="EMBL" id="AOHS01000065">
    <property type="protein sequence ID" value="ELY22948.1"/>
    <property type="molecule type" value="Genomic_DNA"/>
</dbReference>
<keyword evidence="1" id="KW-1133">Transmembrane helix</keyword>
<dbReference type="RefSeq" id="WP_004217541.1">
    <property type="nucleotide sequence ID" value="NZ_AOHS01000065.1"/>
</dbReference>
<accession>L9UFG4</accession>
<dbReference type="AlphaFoldDB" id="L9UFG4"/>
<sequence length="274" mass="30881">IQRDVGHADRIHSCGRLADRIHHELTQKPTTSTMSYNSIDVQTAVAQTGTALDEISRSEPLTIAAPLFIILATYVLFYEGLLWSIGTDGWRGIRSQLPLLDKLAESAGAYTHYEIDPERETVGVLELDVDEAIDVFQEDHGYLDGPVAAHKGLPDGRQEAASLVKYGFEKYDIWFDAEVIEGMPPGIRFLVILLIPRQRHATLFPGEEPGETLVTAHQEYSAHSVFFAYWHLIAKGMDIDRGVREVTDELKEHDRFEATSRAKDLWLEWLKAPQ</sequence>
<dbReference type="Proteomes" id="UP000011543">
    <property type="component" value="Unassembled WGS sequence"/>
</dbReference>
<evidence type="ECO:0000256" key="1">
    <source>
        <dbReference type="SAM" id="Phobius"/>
    </source>
</evidence>
<comment type="caution">
    <text evidence="2">The sequence shown here is derived from an EMBL/GenBank/DDBJ whole genome shotgun (WGS) entry which is preliminary data.</text>
</comment>
<proteinExistence type="predicted"/>
<evidence type="ECO:0000313" key="2">
    <source>
        <dbReference type="EMBL" id="ELY22948.1"/>
    </source>
</evidence>
<evidence type="ECO:0000313" key="3">
    <source>
        <dbReference type="Proteomes" id="UP000011543"/>
    </source>
</evidence>
<gene>
    <name evidence="2" type="ORF">C500_20830</name>
</gene>
<keyword evidence="1" id="KW-0812">Transmembrane</keyword>
<reference evidence="2 3" key="1">
    <citation type="journal article" date="2014" name="PLoS Genet.">
        <title>Phylogenetically driven sequencing of extremely halophilic archaea reveals strategies for static and dynamic osmo-response.</title>
        <authorList>
            <person name="Becker E.A."/>
            <person name="Seitzer P.M."/>
            <person name="Tritt A."/>
            <person name="Larsen D."/>
            <person name="Krusor M."/>
            <person name="Yao A.I."/>
            <person name="Wu D."/>
            <person name="Madern D."/>
            <person name="Eisen J.A."/>
            <person name="Darling A.E."/>
            <person name="Facciotti M.T."/>
        </authorList>
    </citation>
    <scope>NUCLEOTIDE SEQUENCE [LARGE SCALE GENOMIC DNA]</scope>
    <source>
        <strain evidence="3">ATCC 43099 / DSM 3394 / CCM 3739 / CIP 104546 / IAM 13178 / JCM 8861 / NBRC 102185 / NCIMB 2190 / MS3</strain>
    </source>
</reference>
<protein>
    <submittedName>
        <fullName evidence="2">Uncharacterized protein</fullName>
    </submittedName>
</protein>